<dbReference type="InterPro" id="IPR018247">
    <property type="entry name" value="EF_Hand_1_Ca_BS"/>
</dbReference>
<gene>
    <name evidence="2" type="ORF">Enr13x_31810</name>
</gene>
<reference evidence="2 3" key="1">
    <citation type="submission" date="2019-03" db="EMBL/GenBank/DDBJ databases">
        <title>Deep-cultivation of Planctomycetes and their phenomic and genomic characterization uncovers novel biology.</title>
        <authorList>
            <person name="Wiegand S."/>
            <person name="Jogler M."/>
            <person name="Boedeker C."/>
            <person name="Pinto D."/>
            <person name="Vollmers J."/>
            <person name="Rivas-Marin E."/>
            <person name="Kohn T."/>
            <person name="Peeters S.H."/>
            <person name="Heuer A."/>
            <person name="Rast P."/>
            <person name="Oberbeckmann S."/>
            <person name="Bunk B."/>
            <person name="Jeske O."/>
            <person name="Meyerdierks A."/>
            <person name="Storesund J.E."/>
            <person name="Kallscheuer N."/>
            <person name="Luecker S."/>
            <person name="Lage O.M."/>
            <person name="Pohl T."/>
            <person name="Merkel B.J."/>
            <person name="Hornburger P."/>
            <person name="Mueller R.-W."/>
            <person name="Bruemmer F."/>
            <person name="Labrenz M."/>
            <person name="Spormann A.M."/>
            <person name="Op den Camp H."/>
            <person name="Overmann J."/>
            <person name="Amann R."/>
            <person name="Jetten M.S.M."/>
            <person name="Mascher T."/>
            <person name="Medema M.H."/>
            <person name="Devos D.P."/>
            <person name="Kaster A.-K."/>
            <person name="Ovreas L."/>
            <person name="Rohde M."/>
            <person name="Galperin M.Y."/>
            <person name="Jogler C."/>
        </authorList>
    </citation>
    <scope>NUCLEOTIDE SEQUENCE [LARGE SCALE GENOMIC DNA]</scope>
    <source>
        <strain evidence="2 3">Enr13</strain>
    </source>
</reference>
<dbReference type="Proteomes" id="UP000319004">
    <property type="component" value="Chromosome"/>
</dbReference>
<feature type="region of interest" description="Disordered" evidence="1">
    <location>
        <begin position="1122"/>
        <end position="1153"/>
    </location>
</feature>
<evidence type="ECO:0000256" key="1">
    <source>
        <dbReference type="SAM" id="MobiDB-lite"/>
    </source>
</evidence>
<proteinExistence type="predicted"/>
<dbReference type="KEGG" id="snep:Enr13x_31810"/>
<organism evidence="2 3">
    <name type="scientific">Stieleria neptunia</name>
    <dbReference type="NCBI Taxonomy" id="2527979"/>
    <lineage>
        <taxon>Bacteria</taxon>
        <taxon>Pseudomonadati</taxon>
        <taxon>Planctomycetota</taxon>
        <taxon>Planctomycetia</taxon>
        <taxon>Pirellulales</taxon>
        <taxon>Pirellulaceae</taxon>
        <taxon>Stieleria</taxon>
    </lineage>
</organism>
<evidence type="ECO:0000313" key="2">
    <source>
        <dbReference type="EMBL" id="QDV43326.1"/>
    </source>
</evidence>
<dbReference type="OrthoDB" id="219623at2"/>
<evidence type="ECO:0000313" key="3">
    <source>
        <dbReference type="Proteomes" id="UP000319004"/>
    </source>
</evidence>
<dbReference type="PROSITE" id="PS00018">
    <property type="entry name" value="EF_HAND_1"/>
    <property type="match status" value="1"/>
</dbReference>
<feature type="region of interest" description="Disordered" evidence="1">
    <location>
        <begin position="253"/>
        <end position="285"/>
    </location>
</feature>
<accession>A0A518HR44</accession>
<feature type="compositionally biased region" description="Acidic residues" evidence="1">
    <location>
        <begin position="1140"/>
        <end position="1152"/>
    </location>
</feature>
<protein>
    <recommendedName>
        <fullName evidence="4">EF-hand domain-containing protein</fullName>
    </recommendedName>
</protein>
<name>A0A518HR44_9BACT</name>
<evidence type="ECO:0008006" key="4">
    <source>
        <dbReference type="Google" id="ProtNLM"/>
    </source>
</evidence>
<sequence length="2355" mass="259396">MLIVLGMLSLFTVLVISFMVFSSQMSESSYSSQQRRQQELSPVAPIESAVLQLMIGTDDSRSAAFGASLLEDYYGVDGLQMRVAHRLSQPSPAINSNPVPLRSGGQLLLPLNGQQEPQSTLFKFPTNWARWHYPNPDLPGQQITVPPAPGTVTPVTQPFRDRLHMDLDDALTGRIVTFEEGPLQNRPFRIVRSFGTENGTPDQGASISDNTEYSLAGNLVIDLTEFGDEVITIDGVSERLFVVAQNFPNRLLYSPGPDGQPGRAGVDDDGVNGQDDAGELGTQNTDDYGYRFVVNGQVFNGVGLNPTGVTGVRKKDGTVIDQTANIEFTLNSRLTGSDYQGRNGSEGEYPEPDEAWDAADMENIFLAWQPSDHRRVDTGSPSFVPIYNGINAAELNRQLGQNIIPSFHRPSIINYLMNAPIRLPSEPVGAGQTFAQIKANPSDPNAAARLEKLMTQIRRATLRPLNFPHFYYNATVSDLNRDGDPFDGAPSFSGSNPAAILARPIDLSVPLPNIISQIEDLAKWLINGPWDVDNDGDGLPDSVWVDLSLPTVTAPDGLVLKPMVAALIEDWDGKINVNYAGSYNQLINRRFETGPGSYTSDAEYFAVNRALGSFGRGGGLGPAEIDFSHLFALERLPIRSGFLGPIRTNQVGAPLSIDQVLLTRYGNLLNVRYGGQPYNYANPYPYSAPNTALANFLHFPGAGTRFEPRVFTVSPNPAADLLSRIPFPGRTFDHQANSVAGRPIDMAGLITTRKDPRTGTQTFNQLATGTDIGNQPYEFGATEIRGDDQPFSTSEMIDLQSGGELNGRLSQLLRDAANRNEALRRLLVTDSRSVDSPELPGEDGFVQFLADKLGTAATNAQMHRMLALELRKGAKLNLNRQIGNEQDDSGEGIGDETGEVDTFLAVRSMTPVVREANLANNRFSQEEAFPQIADGFASQANARAHYGPNTVYRPSTTTPADFDGLDTDGDGVLDQGDLRVDLDNLAATPPVRVKMADGAELLARHLYCLMFALIADTGSATLVPDFPYPGNIATEPDDIKNRFVARRLAQWAVNAVDYRDVDSKCTRLRYDWNPFDANGFDLTIAARNTVWGMERPELQITETFAIHDKRLKRNLVKLPAGGVGSGSSVTADGQYPRDDDNSDPTVDSDSDMDQFRMPQASAFVELQSLAPPVLGNGETQPSLPGDLYTNNALDLGRVVGAGTRQSPVWRLAIGESAGSNPDKGSAFKSTRWMFDADRLYDLADAGIDTADYLTAINTWPPAVNSQAETDRDTWNEVLRHGADIRYSLRVVSDSARTEYVTLADDDFDPINDAAGPNPSRIQLKRFVWFANLPPVDLAVVTDNRSGMRPDNVYNRRNAVNPYLYPGQYAVVAPRAETYFGQKKGPDPTSMTYQPTDQVLRIRPQGGIGYRLDYHALGNNTTNPNSPSYADDEPTDGYYEVGGILPLICESFFPHQTLNSGDPPYAPGSNREAWQQYFSNFNAAEQVDMGFNISAPLPNEDFYIPPTHRIANGAQTTPSGAAPIPYPLVDGYHDYDQEAEPPAGNPPFVIDPATGAHPDVPLDHLPTAPLNTNEWWAVGTHQEAATVFVQRLADPTSPWQPIDNPYITVDFMPMDLTTFNGEHDVRETVDRMRGGAVVTDNSVDDKSDWDSTNANQFEPLVRFDTRRKIPNIEYDRGATVFLPLNTTPSTLTDYERVVVAKRSPLSMTTSILRPTTISVAESTNPSGSCWPYELGSMWQDDGTLEPTATALRTDFDAERYTGNPFDSQPFVQTLGFVNREYGYPVRNTSPRILADDFGSPRFTIGSPDEVMLTTIPWMNREYQSSYGLADVPAVSRTSLLETFSPGTVRNAANPEYEQPVPFRHLLGFDYKYSENRSDDTTARQDLGIIEDAPDQYEDSPEDFTGERAGFEQIFDYVDVGPVWFDSQRWFDPGKIRFRRDVEFDSGSQVQLHRMFNRAVETLQPPYNYVGLNRTPGKINVNTSPDYIRKGRGFVDPDAGNTDPRVVGREFLDAGEDPANPDQQPAAAVRNEIYSDPYNQQPDGNGFTNAFRTSKLFANGSVYRSFAWGISTPYELDTTYGSPATMGENNLFQQTVDSGFGLSFKGFIEARRGYSTTTRGDAFITGTTFYGNPDLDWRYPTRFAGVFGPARAAATPSVQRLMRRERDPSVMNDPGVPRRTHDMMLMRPHPDLDERMLTAAQRNAVATGAAEPNNFALDVEAATTGGSVTLPALGGANPDITQLEMPLVNSALFERPQAELHKNLRDLDRDSFFRNQNTARLQGVTTNHSNVFQIRMTLGYFVVDPTTGAVGREYVNETGEAIRSRANYVIDRTIPIGFLRGKNMGAERMILYSEVVE</sequence>
<dbReference type="EMBL" id="CP037423">
    <property type="protein sequence ID" value="QDV43326.1"/>
    <property type="molecule type" value="Genomic_DNA"/>
</dbReference>
<keyword evidence="3" id="KW-1185">Reference proteome</keyword>